<dbReference type="STRING" id="692275.M3CJL5"/>
<evidence type="ECO:0000256" key="2">
    <source>
        <dbReference type="ARBA" id="ARBA00006210"/>
    </source>
</evidence>
<evidence type="ECO:0000256" key="4">
    <source>
        <dbReference type="ARBA" id="ARBA00023159"/>
    </source>
</evidence>
<gene>
    <name evidence="10" type="ORF">SEPMUDRAFT_147861</name>
</gene>
<dbReference type="GO" id="GO:0016592">
    <property type="term" value="C:mediator complex"/>
    <property type="evidence" value="ECO:0007669"/>
    <property type="project" value="InterPro"/>
</dbReference>
<feature type="region of interest" description="Disordered" evidence="8">
    <location>
        <begin position="85"/>
        <end position="104"/>
    </location>
</feature>
<comment type="subcellular location">
    <subcellularLocation>
        <location evidence="1 7">Nucleus</location>
    </subcellularLocation>
</comment>
<sequence length="439" mass="48075">MDRLCKEQVDCFEAMKGLHTSLEKLYELEKAAVKTLRELKGSSADAIAEREVLRKRSGRPSLHGNGKIGLTLDYWTSNFDPSVSKDDSAMDVDGPEDADTQADDSPDVWSLRVEAQSCAAGIYPPLRVSDAWLPETFELPSPESADGIPWQDPPNTTVSASSSGTGGDAMAIDGGERLPDLRFVAKLDPPVLLPLGIAAPVLASLGDQYSQSTMFPLYHLKLLGFHSGDMAFRVISESSVPVSGAPKDREEDALHEYVLEVSKADLGYTLEEVPFSHPRQLVELLPTLRQWARISILLKETFDTPRLSIDPSSELSSNEPPTADLESMDLLPPTSGEVAKTRVDIAFSSNTFKEVAIPSVHMSFPIPCKDLVYQVAFQVVPNAEIVVLDCDHPVVVKHGPGEDAEADSEAQEKRELARALEICEDLGVWIEWIKKKARV</sequence>
<evidence type="ECO:0000313" key="11">
    <source>
        <dbReference type="Proteomes" id="UP000016931"/>
    </source>
</evidence>
<keyword evidence="4 7" id="KW-0010">Activator</keyword>
<evidence type="ECO:0000256" key="8">
    <source>
        <dbReference type="SAM" id="MobiDB-lite"/>
    </source>
</evidence>
<dbReference type="EMBL" id="KB456262">
    <property type="protein sequence ID" value="EMF13998.1"/>
    <property type="molecule type" value="Genomic_DNA"/>
</dbReference>
<dbReference type="GeneID" id="27901696"/>
<reference evidence="10 11" key="1">
    <citation type="journal article" date="2012" name="PLoS Pathog.">
        <title>Diverse lifestyles and strategies of plant pathogenesis encoded in the genomes of eighteen Dothideomycetes fungi.</title>
        <authorList>
            <person name="Ohm R.A."/>
            <person name="Feau N."/>
            <person name="Henrissat B."/>
            <person name="Schoch C.L."/>
            <person name="Horwitz B.A."/>
            <person name="Barry K.W."/>
            <person name="Condon B.J."/>
            <person name="Copeland A.C."/>
            <person name="Dhillon B."/>
            <person name="Glaser F."/>
            <person name="Hesse C.N."/>
            <person name="Kosti I."/>
            <person name="LaButti K."/>
            <person name="Lindquist E.A."/>
            <person name="Lucas S."/>
            <person name="Salamov A.A."/>
            <person name="Bradshaw R.E."/>
            <person name="Ciuffetti L."/>
            <person name="Hamelin R.C."/>
            <person name="Kema G.H.J."/>
            <person name="Lawrence C."/>
            <person name="Scott J.A."/>
            <person name="Spatafora J.W."/>
            <person name="Turgeon B.G."/>
            <person name="de Wit P.J.G.M."/>
            <person name="Zhong S."/>
            <person name="Goodwin S.B."/>
            <person name="Grigoriev I.V."/>
        </authorList>
    </citation>
    <scope>NUCLEOTIDE SEQUENCE [LARGE SCALE GENOMIC DNA]</scope>
    <source>
        <strain evidence="10 11">SO2202</strain>
    </source>
</reference>
<protein>
    <recommendedName>
        <fullName evidence="7">Mediator of RNA polymerase II transcription subunit 1</fullName>
    </recommendedName>
    <alternativeName>
        <fullName evidence="7">Mediator complex subunit 1</fullName>
    </alternativeName>
</protein>
<dbReference type="RefSeq" id="XP_016762119.1">
    <property type="nucleotide sequence ID" value="XM_016904559.1"/>
</dbReference>
<dbReference type="eggNOG" id="ENOG502RYK5">
    <property type="taxonomic scope" value="Eukaryota"/>
</dbReference>
<organism evidence="10 11">
    <name type="scientific">Sphaerulina musiva (strain SO2202)</name>
    <name type="common">Poplar stem canker fungus</name>
    <name type="synonym">Septoria musiva</name>
    <dbReference type="NCBI Taxonomy" id="692275"/>
    <lineage>
        <taxon>Eukaryota</taxon>
        <taxon>Fungi</taxon>
        <taxon>Dikarya</taxon>
        <taxon>Ascomycota</taxon>
        <taxon>Pezizomycotina</taxon>
        <taxon>Dothideomycetes</taxon>
        <taxon>Dothideomycetidae</taxon>
        <taxon>Mycosphaerellales</taxon>
        <taxon>Mycosphaerellaceae</taxon>
        <taxon>Sphaerulina</taxon>
    </lineage>
</organism>
<evidence type="ECO:0000256" key="7">
    <source>
        <dbReference type="RuleBase" id="RU364059"/>
    </source>
</evidence>
<dbReference type="GO" id="GO:0045944">
    <property type="term" value="P:positive regulation of transcription by RNA polymerase II"/>
    <property type="evidence" value="ECO:0007669"/>
    <property type="project" value="UniProtKB-ARBA"/>
</dbReference>
<feature type="compositionally biased region" description="Polar residues" evidence="8">
    <location>
        <begin position="310"/>
        <end position="320"/>
    </location>
</feature>
<dbReference type="PANTHER" id="PTHR35041">
    <property type="entry name" value="MEDIATOR OF RNA POLYMERASE II TRANSCRIPTION SUBUNIT 1"/>
    <property type="match status" value="1"/>
</dbReference>
<evidence type="ECO:0000313" key="10">
    <source>
        <dbReference type="EMBL" id="EMF13998.1"/>
    </source>
</evidence>
<dbReference type="OrthoDB" id="5310959at2759"/>
<keyword evidence="5 7" id="KW-0804">Transcription</keyword>
<dbReference type="Pfam" id="PF10744">
    <property type="entry name" value="Med1"/>
    <property type="match status" value="1"/>
</dbReference>
<keyword evidence="6 7" id="KW-0539">Nucleus</keyword>
<accession>M3CJL5</accession>
<dbReference type="AlphaFoldDB" id="M3CJL5"/>
<name>M3CJL5_SPHMS</name>
<dbReference type="PANTHER" id="PTHR35041:SF4">
    <property type="entry name" value="MEDIATOR OF RNA POLYMERASE II TRANSCRIPTION SUBUNIT 1"/>
    <property type="match status" value="1"/>
</dbReference>
<dbReference type="Proteomes" id="UP000016931">
    <property type="component" value="Unassembled WGS sequence"/>
</dbReference>
<evidence type="ECO:0000256" key="6">
    <source>
        <dbReference type="ARBA" id="ARBA00023242"/>
    </source>
</evidence>
<dbReference type="HOGENOM" id="CLU_008378_1_0_1"/>
<feature type="compositionally biased region" description="Acidic residues" evidence="8">
    <location>
        <begin position="89"/>
        <end position="104"/>
    </location>
</feature>
<keyword evidence="3 7" id="KW-0805">Transcription regulation</keyword>
<feature type="region of interest" description="Disordered" evidence="8">
    <location>
        <begin position="142"/>
        <end position="166"/>
    </location>
</feature>
<comment type="function">
    <text evidence="7">Component of the Mediator complex, a coactivator involved in the regulated transcription of nearly all RNA polymerase II-dependent genes. Mediator functions as a bridge to convey information from gene-specific regulatory proteins to the basal RNA polymerase II transcription machinery. Mediator is recruited to promoters by direct interactions with regulatory proteins and serves as a scaffold for the assembly of a functional preinitiation complex with RNA polymerase II and the general transcription factors.</text>
</comment>
<evidence type="ECO:0000256" key="1">
    <source>
        <dbReference type="ARBA" id="ARBA00004123"/>
    </source>
</evidence>
<proteinExistence type="inferred from homology"/>
<evidence type="ECO:0000256" key="5">
    <source>
        <dbReference type="ARBA" id="ARBA00023163"/>
    </source>
</evidence>
<evidence type="ECO:0000256" key="3">
    <source>
        <dbReference type="ARBA" id="ARBA00023015"/>
    </source>
</evidence>
<keyword evidence="11" id="KW-1185">Reference proteome</keyword>
<feature type="domain" description="Mediator complex subunit Med1" evidence="9">
    <location>
        <begin position="1"/>
        <end position="302"/>
    </location>
</feature>
<comment type="similarity">
    <text evidence="2 7">Belongs to the Mediator complex subunit 1 family.</text>
</comment>
<dbReference type="GO" id="GO:0003712">
    <property type="term" value="F:transcription coregulator activity"/>
    <property type="evidence" value="ECO:0007669"/>
    <property type="project" value="InterPro"/>
</dbReference>
<feature type="region of interest" description="Disordered" evidence="8">
    <location>
        <begin position="308"/>
        <end position="330"/>
    </location>
</feature>
<evidence type="ECO:0000259" key="9">
    <source>
        <dbReference type="Pfam" id="PF10744"/>
    </source>
</evidence>
<dbReference type="InterPro" id="IPR019680">
    <property type="entry name" value="Mediator_Med1"/>
</dbReference>